<comment type="caution">
    <text evidence="2">The sequence shown here is derived from an EMBL/GenBank/DDBJ whole genome shotgun (WGS) entry which is preliminary data.</text>
</comment>
<evidence type="ECO:0000256" key="1">
    <source>
        <dbReference type="SAM" id="MobiDB-lite"/>
    </source>
</evidence>
<feature type="compositionally biased region" description="Polar residues" evidence="1">
    <location>
        <begin position="249"/>
        <end position="271"/>
    </location>
</feature>
<dbReference type="AlphaFoldDB" id="A0AAV7VT10"/>
<evidence type="ECO:0000313" key="3">
    <source>
        <dbReference type="Proteomes" id="UP001066276"/>
    </source>
</evidence>
<name>A0AAV7VT10_PLEWA</name>
<evidence type="ECO:0000313" key="2">
    <source>
        <dbReference type="EMBL" id="KAJ1203916.1"/>
    </source>
</evidence>
<dbReference type="Proteomes" id="UP001066276">
    <property type="component" value="Chromosome 2_1"/>
</dbReference>
<dbReference type="EMBL" id="JANPWB010000003">
    <property type="protein sequence ID" value="KAJ1203916.1"/>
    <property type="molecule type" value="Genomic_DNA"/>
</dbReference>
<feature type="compositionally biased region" description="Low complexity" evidence="1">
    <location>
        <begin position="166"/>
        <end position="182"/>
    </location>
</feature>
<protein>
    <submittedName>
        <fullName evidence="2">Uncharacterized protein</fullName>
    </submittedName>
</protein>
<proteinExistence type="predicted"/>
<gene>
    <name evidence="2" type="ORF">NDU88_007697</name>
</gene>
<organism evidence="2 3">
    <name type="scientific">Pleurodeles waltl</name>
    <name type="common">Iberian ribbed newt</name>
    <dbReference type="NCBI Taxonomy" id="8319"/>
    <lineage>
        <taxon>Eukaryota</taxon>
        <taxon>Metazoa</taxon>
        <taxon>Chordata</taxon>
        <taxon>Craniata</taxon>
        <taxon>Vertebrata</taxon>
        <taxon>Euteleostomi</taxon>
        <taxon>Amphibia</taxon>
        <taxon>Batrachia</taxon>
        <taxon>Caudata</taxon>
        <taxon>Salamandroidea</taxon>
        <taxon>Salamandridae</taxon>
        <taxon>Pleurodelinae</taxon>
        <taxon>Pleurodeles</taxon>
    </lineage>
</organism>
<reference evidence="2" key="1">
    <citation type="journal article" date="2022" name="bioRxiv">
        <title>Sequencing and chromosome-scale assembly of the giantPleurodeles waltlgenome.</title>
        <authorList>
            <person name="Brown T."/>
            <person name="Elewa A."/>
            <person name="Iarovenko S."/>
            <person name="Subramanian E."/>
            <person name="Araus A.J."/>
            <person name="Petzold A."/>
            <person name="Susuki M."/>
            <person name="Suzuki K.-i.T."/>
            <person name="Hayashi T."/>
            <person name="Toyoda A."/>
            <person name="Oliveira C."/>
            <person name="Osipova E."/>
            <person name="Leigh N.D."/>
            <person name="Simon A."/>
            <person name="Yun M.H."/>
        </authorList>
    </citation>
    <scope>NUCLEOTIDE SEQUENCE</scope>
    <source>
        <strain evidence="2">20211129_DDA</strain>
        <tissue evidence="2">Liver</tissue>
    </source>
</reference>
<accession>A0AAV7VT10</accession>
<keyword evidence="3" id="KW-1185">Reference proteome</keyword>
<feature type="region of interest" description="Disordered" evidence="1">
    <location>
        <begin position="114"/>
        <end position="281"/>
    </location>
</feature>
<sequence length="281" mass="30133">MFTLANWLFITSRDAVRLSPGTILGNSFGTYGPIEILVDELLYHNSDVYLILRNLNPIIFYMPSVPEGTGQGVDIGSITCVANKKVKATCNDEQTSFRFRSWRIGELRAARMWRSRQPEGAEPGRVAPTYNPPSDLPTHAPAAHAPCRGGGRGLTVGPLLEPHSLTAGAAAAGSAMTATPSADPLRKRPDRGCGLRGHRGKGESWQGEEGPPPPNPRGVIADIRPRAQGSSTIGLGAARDTTRGRQTAAVCSQPVNPNHKPQTKTPTASRSQHQRAPARDR</sequence>
<feature type="compositionally biased region" description="Basic and acidic residues" evidence="1">
    <location>
        <begin position="184"/>
        <end position="193"/>
    </location>
</feature>